<gene>
    <name evidence="1" type="ORF">L2E82_37191</name>
</gene>
<keyword evidence="2" id="KW-1185">Reference proteome</keyword>
<name>A0ACB9AD33_CICIN</name>
<organism evidence="1 2">
    <name type="scientific">Cichorium intybus</name>
    <name type="common">Chicory</name>
    <dbReference type="NCBI Taxonomy" id="13427"/>
    <lineage>
        <taxon>Eukaryota</taxon>
        <taxon>Viridiplantae</taxon>
        <taxon>Streptophyta</taxon>
        <taxon>Embryophyta</taxon>
        <taxon>Tracheophyta</taxon>
        <taxon>Spermatophyta</taxon>
        <taxon>Magnoliopsida</taxon>
        <taxon>eudicotyledons</taxon>
        <taxon>Gunneridae</taxon>
        <taxon>Pentapetalae</taxon>
        <taxon>asterids</taxon>
        <taxon>campanulids</taxon>
        <taxon>Asterales</taxon>
        <taxon>Asteraceae</taxon>
        <taxon>Cichorioideae</taxon>
        <taxon>Cichorieae</taxon>
        <taxon>Cichoriinae</taxon>
        <taxon>Cichorium</taxon>
    </lineage>
</organism>
<reference evidence="1 2" key="2">
    <citation type="journal article" date="2022" name="Mol. Ecol. Resour.">
        <title>The genomes of chicory, endive, great burdock and yacon provide insights into Asteraceae paleo-polyploidization history and plant inulin production.</title>
        <authorList>
            <person name="Fan W."/>
            <person name="Wang S."/>
            <person name="Wang H."/>
            <person name="Wang A."/>
            <person name="Jiang F."/>
            <person name="Liu H."/>
            <person name="Zhao H."/>
            <person name="Xu D."/>
            <person name="Zhang Y."/>
        </authorList>
    </citation>
    <scope>NUCLEOTIDE SEQUENCE [LARGE SCALE GENOMIC DNA]</scope>
    <source>
        <strain evidence="2">cv. Punajuju</strain>
        <tissue evidence="1">Leaves</tissue>
    </source>
</reference>
<reference evidence="2" key="1">
    <citation type="journal article" date="2022" name="Mol. Ecol. Resour.">
        <title>The genomes of chicory, endive, great burdock and yacon provide insights into Asteraceae palaeo-polyploidization history and plant inulin production.</title>
        <authorList>
            <person name="Fan W."/>
            <person name="Wang S."/>
            <person name="Wang H."/>
            <person name="Wang A."/>
            <person name="Jiang F."/>
            <person name="Liu H."/>
            <person name="Zhao H."/>
            <person name="Xu D."/>
            <person name="Zhang Y."/>
        </authorList>
    </citation>
    <scope>NUCLEOTIDE SEQUENCE [LARGE SCALE GENOMIC DNA]</scope>
    <source>
        <strain evidence="2">cv. Punajuju</strain>
    </source>
</reference>
<dbReference type="Proteomes" id="UP001055811">
    <property type="component" value="Linkage Group LG07"/>
</dbReference>
<evidence type="ECO:0000313" key="2">
    <source>
        <dbReference type="Proteomes" id="UP001055811"/>
    </source>
</evidence>
<evidence type="ECO:0000313" key="1">
    <source>
        <dbReference type="EMBL" id="KAI3708119.1"/>
    </source>
</evidence>
<proteinExistence type="predicted"/>
<accession>A0ACB9AD33</accession>
<comment type="caution">
    <text evidence="1">The sequence shown here is derived from an EMBL/GenBank/DDBJ whole genome shotgun (WGS) entry which is preliminary data.</text>
</comment>
<dbReference type="EMBL" id="CM042015">
    <property type="protein sequence ID" value="KAI3708119.1"/>
    <property type="molecule type" value="Genomic_DNA"/>
</dbReference>
<protein>
    <submittedName>
        <fullName evidence="1">Uncharacterized protein</fullName>
    </submittedName>
</protein>
<sequence length="107" mass="11964">MLRGRSRSLGKCFCEAHSSMCYSYKNLFSMYKDMYDEYKLVLGHGSHRTRRVIDDGVGGSVLVGLGGFLVVMVRNMLDEPYANDVGGHLAPRGISDPFQNLKKDVDL</sequence>